<accession>A0AAW0KZT6</accession>
<name>A0AAW0KZT6_QUESU</name>
<gene>
    <name evidence="1" type="ORF">CFP56_010884</name>
</gene>
<dbReference type="EMBL" id="PKMF04000185">
    <property type="protein sequence ID" value="KAK7844455.1"/>
    <property type="molecule type" value="Genomic_DNA"/>
</dbReference>
<reference evidence="1 2" key="1">
    <citation type="journal article" date="2018" name="Sci. Data">
        <title>The draft genome sequence of cork oak.</title>
        <authorList>
            <person name="Ramos A.M."/>
            <person name="Usie A."/>
            <person name="Barbosa P."/>
            <person name="Barros P.M."/>
            <person name="Capote T."/>
            <person name="Chaves I."/>
            <person name="Simoes F."/>
            <person name="Abreu I."/>
            <person name="Carrasquinho I."/>
            <person name="Faro C."/>
            <person name="Guimaraes J.B."/>
            <person name="Mendonca D."/>
            <person name="Nobrega F."/>
            <person name="Rodrigues L."/>
            <person name="Saibo N.J.M."/>
            <person name="Varela M.C."/>
            <person name="Egas C."/>
            <person name="Matos J."/>
            <person name="Miguel C.M."/>
            <person name="Oliveira M.M."/>
            <person name="Ricardo C.P."/>
            <person name="Goncalves S."/>
        </authorList>
    </citation>
    <scope>NUCLEOTIDE SEQUENCE [LARGE SCALE GENOMIC DNA]</scope>
    <source>
        <strain evidence="2">cv. HL8</strain>
    </source>
</reference>
<keyword evidence="2" id="KW-1185">Reference proteome</keyword>
<protein>
    <submittedName>
        <fullName evidence="1">Uncharacterized protein</fullName>
    </submittedName>
</protein>
<dbReference type="Proteomes" id="UP000237347">
    <property type="component" value="Unassembled WGS sequence"/>
</dbReference>
<proteinExistence type="predicted"/>
<organism evidence="1 2">
    <name type="scientific">Quercus suber</name>
    <name type="common">Cork oak</name>
    <dbReference type="NCBI Taxonomy" id="58331"/>
    <lineage>
        <taxon>Eukaryota</taxon>
        <taxon>Viridiplantae</taxon>
        <taxon>Streptophyta</taxon>
        <taxon>Embryophyta</taxon>
        <taxon>Tracheophyta</taxon>
        <taxon>Spermatophyta</taxon>
        <taxon>Magnoliopsida</taxon>
        <taxon>eudicotyledons</taxon>
        <taxon>Gunneridae</taxon>
        <taxon>Pentapetalae</taxon>
        <taxon>rosids</taxon>
        <taxon>fabids</taxon>
        <taxon>Fagales</taxon>
        <taxon>Fagaceae</taxon>
        <taxon>Quercus</taxon>
    </lineage>
</organism>
<dbReference type="AlphaFoldDB" id="A0AAW0KZT6"/>
<evidence type="ECO:0000313" key="2">
    <source>
        <dbReference type="Proteomes" id="UP000237347"/>
    </source>
</evidence>
<comment type="caution">
    <text evidence="1">The sequence shown here is derived from an EMBL/GenBank/DDBJ whole genome shotgun (WGS) entry which is preliminary data.</text>
</comment>
<evidence type="ECO:0000313" key="1">
    <source>
        <dbReference type="EMBL" id="KAK7844455.1"/>
    </source>
</evidence>
<sequence length="66" mass="7444">MFSRALETGELVFGRDKRLFVKLCESFGETVEESFFVEYIRDYFTCAHGPSCLLLACAGPVVWACP</sequence>